<feature type="domain" description="TonB-dependent receptor plug" evidence="5">
    <location>
        <begin position="232"/>
        <end position="356"/>
    </location>
</feature>
<organism evidence="6 7">
    <name type="scientific">Bacteroides eggerthii</name>
    <dbReference type="NCBI Taxonomy" id="28111"/>
    <lineage>
        <taxon>Bacteria</taxon>
        <taxon>Pseudomonadati</taxon>
        <taxon>Bacteroidota</taxon>
        <taxon>Bacteroidia</taxon>
        <taxon>Bacteroidales</taxon>
        <taxon>Bacteroidaceae</taxon>
        <taxon>Bacteroides</taxon>
    </lineage>
</organism>
<evidence type="ECO:0000313" key="6">
    <source>
        <dbReference type="EMBL" id="MDM8145708.1"/>
    </source>
</evidence>
<evidence type="ECO:0000256" key="2">
    <source>
        <dbReference type="ARBA" id="ARBA00023136"/>
    </source>
</evidence>
<dbReference type="InterPro" id="IPR008969">
    <property type="entry name" value="CarboxyPept-like_regulatory"/>
</dbReference>
<dbReference type="InterPro" id="IPR036942">
    <property type="entry name" value="Beta-barrel_TonB_sf"/>
</dbReference>
<dbReference type="InterPro" id="IPR012910">
    <property type="entry name" value="Plug_dom"/>
</dbReference>
<feature type="signal peptide" evidence="4">
    <location>
        <begin position="1"/>
        <end position="26"/>
    </location>
</feature>
<keyword evidence="4" id="KW-0732">Signal</keyword>
<evidence type="ECO:0000313" key="7">
    <source>
        <dbReference type="Proteomes" id="UP001228403"/>
    </source>
</evidence>
<proteinExistence type="predicted"/>
<evidence type="ECO:0000256" key="1">
    <source>
        <dbReference type="ARBA" id="ARBA00004442"/>
    </source>
</evidence>
<evidence type="ECO:0000256" key="4">
    <source>
        <dbReference type="SAM" id="SignalP"/>
    </source>
</evidence>
<dbReference type="SUPFAM" id="SSF49464">
    <property type="entry name" value="Carboxypeptidase regulatory domain-like"/>
    <property type="match status" value="1"/>
</dbReference>
<accession>A0ABT7U599</accession>
<name>A0ABT7U599_9BACE</name>
<keyword evidence="7" id="KW-1185">Reference proteome</keyword>
<dbReference type="Pfam" id="PF13715">
    <property type="entry name" value="CarbopepD_reg_2"/>
    <property type="match status" value="1"/>
</dbReference>
<dbReference type="Pfam" id="PF07715">
    <property type="entry name" value="Plug"/>
    <property type="match status" value="1"/>
</dbReference>
<evidence type="ECO:0000256" key="3">
    <source>
        <dbReference type="ARBA" id="ARBA00023237"/>
    </source>
</evidence>
<dbReference type="Gene3D" id="2.60.40.1120">
    <property type="entry name" value="Carboxypeptidase-like, regulatory domain"/>
    <property type="match status" value="1"/>
</dbReference>
<dbReference type="Proteomes" id="UP001228403">
    <property type="component" value="Unassembled WGS sequence"/>
</dbReference>
<dbReference type="EMBL" id="JAUDCF010000013">
    <property type="protein sequence ID" value="MDM8145708.1"/>
    <property type="molecule type" value="Genomic_DNA"/>
</dbReference>
<gene>
    <name evidence="6" type="ORF">QUW02_07200</name>
</gene>
<evidence type="ECO:0000259" key="5">
    <source>
        <dbReference type="Pfam" id="PF07715"/>
    </source>
</evidence>
<dbReference type="NCBIfam" id="TIGR04056">
    <property type="entry name" value="OMP_RagA_SusC"/>
    <property type="match status" value="1"/>
</dbReference>
<feature type="chain" id="PRO_5045369589" evidence="4">
    <location>
        <begin position="27"/>
        <end position="1128"/>
    </location>
</feature>
<dbReference type="Gene3D" id="2.40.170.20">
    <property type="entry name" value="TonB-dependent receptor, beta-barrel domain"/>
    <property type="match status" value="1"/>
</dbReference>
<keyword evidence="2" id="KW-0472">Membrane</keyword>
<comment type="subcellular location">
    <subcellularLocation>
        <location evidence="1">Cell outer membrane</location>
    </subcellularLocation>
</comment>
<dbReference type="SUPFAM" id="SSF56935">
    <property type="entry name" value="Porins"/>
    <property type="match status" value="1"/>
</dbReference>
<dbReference type="Gene3D" id="2.170.130.10">
    <property type="entry name" value="TonB-dependent receptor, plug domain"/>
    <property type="match status" value="1"/>
</dbReference>
<dbReference type="InterPro" id="IPR023996">
    <property type="entry name" value="TonB-dep_OMP_SusC/RagA"/>
</dbReference>
<reference evidence="6 7" key="1">
    <citation type="submission" date="2023-06" db="EMBL/GenBank/DDBJ databases">
        <authorList>
            <person name="Zeman M."/>
            <person name="Kubasova T."/>
            <person name="Jahodarova E."/>
            <person name="Nykrynova M."/>
            <person name="Rychlik I."/>
        </authorList>
    </citation>
    <scope>NUCLEOTIDE SEQUENCE [LARGE SCALE GENOMIC DNA]</scope>
    <source>
        <strain evidence="6 7">ET4</strain>
    </source>
</reference>
<dbReference type="NCBIfam" id="TIGR04057">
    <property type="entry name" value="SusC_RagA_signa"/>
    <property type="match status" value="1"/>
</dbReference>
<dbReference type="InterPro" id="IPR023997">
    <property type="entry name" value="TonB-dep_OMP_SusC/RagA_CS"/>
</dbReference>
<sequence length="1128" mass="124680">MRTKSLKSLHLGRSIAVTCMSVALLATPTLITAQNTPESRKLASEKITLRISDAPLSSILKQMEQKAGIRISIYGAIPGINQKTTLNARNRTIKSILEELLSKRGVTIVYGDNRNISLSVPEGSGSKEGMVKVAGIVRDAETGETLIGATVTITDGSGNSTGKGCVTDLEGKYVLELPRKSSIQVSYMGYKQISMQIMKSRSNLDFELKPNSVDMGDVVVTGISKRSKNSFTGNFVTVDGAELVKLSPGNILKGLQYFDPSFKIVENNNAGSDPNAQLDFRIRGDQALGSNREYSSMELMLDNVSSRPNVPLFVLDGFIVPISQVLELDPMRVESITILKDAAATAVYGSRAANGVVVVETKVAPDGALSINYSGGLTLQTPDLSVYNLCNAEEKLRLEKMAGIYDPTNAEQMNTYNKYLRNIQAGVNTYWLSQPLRSALQQRHSLTAAGGTEVFRYSLGVNASLTPGVMKGSSNNSKGANLNMSYRLGKWNVGATVTVTDSRGDNSPYGSFSSYSDANPYYTIRDENGEISKLLDDKNMGTGNVRQRIPNPLYDAQFDPKDFSTNLNFFSGLNLEYAILENLRVTAQLSYTRGMARSERFRPAQLTDFEDVQDLTQKGSYTKSVGELTSWSTNVGINYNKTWKKHLISLFGNWTANDDTNNSVNLSATGYPNESMDDFIFGFKMNTNPSGSEATSRSMGFTGQLSYSYDNRYSVDVNVRGDISSQFSDHSLQPFWSVGARWNAHREKWLEGIIPNLTFRASYGKTGSQSYSPYQAIEFYTFSSTMKPYESFGLLGALLQGLPNPNLGWATTDNISASADMGFWKNRINLSLSFYNNITRQMLVDYDLAPSTGFTSQMINAGEMQNIGFDLSLNVIAIQNYRKELFWTIGANANHNRNRIRKISNELEKMNAEALASTSAPIPIYQVGHSTSTLYTVRSLGIDPATGQEVYLKRNGEKTFTWDPTDKVPVGDTNPKVSGSINTSLTWRDAYCTLAFTYKWGGIAYNSTLVDKLENRNVALNADRRALTQRWTKPGDVTRYKRLSTLGSNTPQSTRFIMDDNELAFSSINVGYRFQDTKYKFLRECSIQALNLDLTTNDLGRLSTIAMERGLSYPFARSYTLTLSVVFK</sequence>
<protein>
    <submittedName>
        <fullName evidence="6">SusC/RagA family TonB-linked outer membrane protein</fullName>
    </submittedName>
</protein>
<dbReference type="InterPro" id="IPR037066">
    <property type="entry name" value="Plug_dom_sf"/>
</dbReference>
<reference evidence="7" key="2">
    <citation type="submission" date="2023-07" db="EMBL/GenBank/DDBJ databases">
        <title>Identification and characterization of horizontal gene transfer across gut microbiota members of farm animals based on homology search.</title>
        <authorList>
            <person name="Schwarzerova J."/>
            <person name="Nykrynova M."/>
            <person name="Jureckova K."/>
            <person name="Cejkova D."/>
            <person name="Rychlik I."/>
        </authorList>
    </citation>
    <scope>NUCLEOTIDE SEQUENCE [LARGE SCALE GENOMIC DNA]</scope>
    <source>
        <strain evidence="7">ET4</strain>
    </source>
</reference>
<comment type="caution">
    <text evidence="6">The sequence shown here is derived from an EMBL/GenBank/DDBJ whole genome shotgun (WGS) entry which is preliminary data.</text>
</comment>
<keyword evidence="3" id="KW-0998">Cell outer membrane</keyword>